<dbReference type="Gene3D" id="3.90.1580.10">
    <property type="entry name" value="paralog of FGE (formylglycine-generating enzyme)"/>
    <property type="match status" value="1"/>
</dbReference>
<proteinExistence type="predicted"/>
<reference evidence="3 4" key="1">
    <citation type="submission" date="2017-12" db="EMBL/GenBank/DDBJ databases">
        <title>Genome sequence of the active heterotrophic nitrifier-denitrifier, Cupriavidus pauculus UM1.</title>
        <authorList>
            <person name="Putonti C."/>
            <person name="Castignetti D."/>
        </authorList>
    </citation>
    <scope>NUCLEOTIDE SEQUENCE [LARGE SCALE GENOMIC DNA]</scope>
    <source>
        <strain evidence="3 4">UM1</strain>
    </source>
</reference>
<dbReference type="InterPro" id="IPR042095">
    <property type="entry name" value="SUMF_sf"/>
</dbReference>
<gene>
    <name evidence="3" type="ORF">CYJ10_16455</name>
</gene>
<dbReference type="Proteomes" id="UP000234341">
    <property type="component" value="Unassembled WGS sequence"/>
</dbReference>
<organism evidence="3 4">
    <name type="scientific">Cupriavidus pauculus</name>
    <dbReference type="NCBI Taxonomy" id="82633"/>
    <lineage>
        <taxon>Bacteria</taxon>
        <taxon>Pseudomonadati</taxon>
        <taxon>Pseudomonadota</taxon>
        <taxon>Betaproteobacteria</taxon>
        <taxon>Burkholderiales</taxon>
        <taxon>Burkholderiaceae</taxon>
        <taxon>Cupriavidus</taxon>
    </lineage>
</organism>
<protein>
    <recommendedName>
        <fullName evidence="2">Sulfatase-modifying factor enzyme-like domain-containing protein</fullName>
    </recommendedName>
</protein>
<evidence type="ECO:0000256" key="1">
    <source>
        <dbReference type="SAM" id="MobiDB-lite"/>
    </source>
</evidence>
<sequence>MQAARTAVIEANGRSGPAGMVNVPDGEFLRGSNSKLAQPNEKPAHKARVHGFWMDKQHVTNSQFRSR</sequence>
<evidence type="ECO:0000313" key="3">
    <source>
        <dbReference type="EMBL" id="PLP99421.1"/>
    </source>
</evidence>
<dbReference type="InterPro" id="IPR016187">
    <property type="entry name" value="CTDL_fold"/>
</dbReference>
<dbReference type="SUPFAM" id="SSF56436">
    <property type="entry name" value="C-type lectin-like"/>
    <property type="match status" value="1"/>
</dbReference>
<feature type="domain" description="Sulfatase-modifying factor enzyme-like" evidence="2">
    <location>
        <begin position="18"/>
        <end position="65"/>
    </location>
</feature>
<dbReference type="OrthoDB" id="9768004at2"/>
<dbReference type="AlphaFoldDB" id="A0A2N5CB46"/>
<feature type="region of interest" description="Disordered" evidence="1">
    <location>
        <begin position="1"/>
        <end position="67"/>
    </location>
</feature>
<comment type="caution">
    <text evidence="3">The sequence shown here is derived from an EMBL/GenBank/DDBJ whole genome shotgun (WGS) entry which is preliminary data.</text>
</comment>
<evidence type="ECO:0000259" key="2">
    <source>
        <dbReference type="Pfam" id="PF03781"/>
    </source>
</evidence>
<dbReference type="EMBL" id="PJRP01000007">
    <property type="protein sequence ID" value="PLP99421.1"/>
    <property type="molecule type" value="Genomic_DNA"/>
</dbReference>
<dbReference type="InterPro" id="IPR005532">
    <property type="entry name" value="SUMF_dom"/>
</dbReference>
<name>A0A2N5CB46_9BURK</name>
<evidence type="ECO:0000313" key="4">
    <source>
        <dbReference type="Proteomes" id="UP000234341"/>
    </source>
</evidence>
<dbReference type="Pfam" id="PF03781">
    <property type="entry name" value="FGE-sulfatase"/>
    <property type="match status" value="1"/>
</dbReference>
<accession>A0A2N5CB46</accession>